<dbReference type="InterPro" id="IPR012337">
    <property type="entry name" value="RNaseH-like_sf"/>
</dbReference>
<dbReference type="InterPro" id="IPR001584">
    <property type="entry name" value="Integrase_cat-core"/>
</dbReference>
<sequence length="113" mass="13066">VLIEFLRLVQRGLHAQVRIVRTDKGMEFLNKTLHAYFASKGILHQTLVARTPEQNGIVERRNRTIVEAARTMLSTAKVHLFFWAEAIATTCFTQNCSLVIPRHEKTHYHIINE</sequence>
<dbReference type="PANTHER" id="PTHR42648">
    <property type="entry name" value="TRANSPOSASE, PUTATIVE-RELATED"/>
    <property type="match status" value="1"/>
</dbReference>
<evidence type="ECO:0000313" key="2">
    <source>
        <dbReference type="EMBL" id="GFD46714.1"/>
    </source>
</evidence>
<comment type="caution">
    <text evidence="2">The sequence shown here is derived from an EMBL/GenBank/DDBJ whole genome shotgun (WGS) entry which is preliminary data.</text>
</comment>
<proteinExistence type="predicted"/>
<dbReference type="AlphaFoldDB" id="A0A699WQH5"/>
<dbReference type="Gene3D" id="3.30.420.10">
    <property type="entry name" value="Ribonuclease H-like superfamily/Ribonuclease H"/>
    <property type="match status" value="1"/>
</dbReference>
<dbReference type="InterPro" id="IPR036397">
    <property type="entry name" value="RNaseH_sf"/>
</dbReference>
<dbReference type="GO" id="GO:0003676">
    <property type="term" value="F:nucleic acid binding"/>
    <property type="evidence" value="ECO:0007669"/>
    <property type="project" value="InterPro"/>
</dbReference>
<organism evidence="2">
    <name type="scientific">Tanacetum cinerariifolium</name>
    <name type="common">Dalmatian daisy</name>
    <name type="synonym">Chrysanthemum cinerariifolium</name>
    <dbReference type="NCBI Taxonomy" id="118510"/>
    <lineage>
        <taxon>Eukaryota</taxon>
        <taxon>Viridiplantae</taxon>
        <taxon>Streptophyta</taxon>
        <taxon>Embryophyta</taxon>
        <taxon>Tracheophyta</taxon>
        <taxon>Spermatophyta</taxon>
        <taxon>Magnoliopsida</taxon>
        <taxon>eudicotyledons</taxon>
        <taxon>Gunneridae</taxon>
        <taxon>Pentapetalae</taxon>
        <taxon>asterids</taxon>
        <taxon>campanulids</taxon>
        <taxon>Asterales</taxon>
        <taxon>Asteraceae</taxon>
        <taxon>Asteroideae</taxon>
        <taxon>Anthemideae</taxon>
        <taxon>Anthemidinae</taxon>
        <taxon>Tanacetum</taxon>
    </lineage>
</organism>
<protein>
    <submittedName>
        <fullName evidence="2">Putative ribonuclease H-like domain-containing protein</fullName>
    </submittedName>
</protein>
<gene>
    <name evidence="2" type="ORF">Tci_918683</name>
</gene>
<dbReference type="PANTHER" id="PTHR42648:SF32">
    <property type="entry name" value="RIBONUCLEASE H-LIKE DOMAIN, GAG-PRE-INTEGRASE DOMAIN PROTEIN-RELATED"/>
    <property type="match status" value="1"/>
</dbReference>
<dbReference type="InterPro" id="IPR039537">
    <property type="entry name" value="Retrotran_Ty1/copia-like"/>
</dbReference>
<accession>A0A699WQH5</accession>
<dbReference type="EMBL" id="BKCJ011681573">
    <property type="protein sequence ID" value="GFD46714.1"/>
    <property type="molecule type" value="Genomic_DNA"/>
</dbReference>
<feature type="domain" description="Integrase catalytic" evidence="1">
    <location>
        <begin position="1"/>
        <end position="113"/>
    </location>
</feature>
<name>A0A699WQH5_TANCI</name>
<evidence type="ECO:0000259" key="1">
    <source>
        <dbReference type="PROSITE" id="PS50994"/>
    </source>
</evidence>
<reference evidence="2" key="1">
    <citation type="journal article" date="2019" name="Sci. Rep.">
        <title>Draft genome of Tanacetum cinerariifolium, the natural source of mosquito coil.</title>
        <authorList>
            <person name="Yamashiro T."/>
            <person name="Shiraishi A."/>
            <person name="Satake H."/>
            <person name="Nakayama K."/>
        </authorList>
    </citation>
    <scope>NUCLEOTIDE SEQUENCE</scope>
</reference>
<dbReference type="PROSITE" id="PS50994">
    <property type="entry name" value="INTEGRASE"/>
    <property type="match status" value="1"/>
</dbReference>
<dbReference type="SUPFAM" id="SSF53098">
    <property type="entry name" value="Ribonuclease H-like"/>
    <property type="match status" value="1"/>
</dbReference>
<dbReference type="GO" id="GO:0015074">
    <property type="term" value="P:DNA integration"/>
    <property type="evidence" value="ECO:0007669"/>
    <property type="project" value="InterPro"/>
</dbReference>
<feature type="non-terminal residue" evidence="2">
    <location>
        <position position="1"/>
    </location>
</feature>